<dbReference type="Pfam" id="PF05699">
    <property type="entry name" value="Dimer_Tnp_hAT"/>
    <property type="match status" value="1"/>
</dbReference>
<proteinExistence type="predicted"/>
<dbReference type="EMBL" id="LUGH01001284">
    <property type="protein sequence ID" value="OBZ81315.1"/>
    <property type="molecule type" value="Genomic_DNA"/>
</dbReference>
<dbReference type="GO" id="GO:0046983">
    <property type="term" value="F:protein dimerization activity"/>
    <property type="evidence" value="ECO:0007669"/>
    <property type="project" value="InterPro"/>
</dbReference>
<accession>A0A1C7MWQ9</accession>
<keyword evidence="3" id="KW-1185">Reference proteome</keyword>
<dbReference type="OrthoDB" id="2381924at2759"/>
<reference evidence="2 3" key="1">
    <citation type="submission" date="2016-03" db="EMBL/GenBank/DDBJ databases">
        <title>Choanephora cucurbitarum.</title>
        <authorList>
            <person name="Min B."/>
            <person name="Park H."/>
            <person name="Park J.-H."/>
            <person name="Shin H.-D."/>
            <person name="Choi I.-G."/>
        </authorList>
    </citation>
    <scope>NUCLEOTIDE SEQUENCE [LARGE SCALE GENOMIC DNA]</scope>
    <source>
        <strain evidence="2 3">KUS-F28377</strain>
    </source>
</reference>
<sequence length="108" mass="12829">MARRKIQQGAVQHTRRRRDELAEYLEHPVESVDYDDKDSPSEFTFWGQTTIFSNLKRMANAYLAVPTTSVPCERIFSESKFLTRENRNKLKPDTVRKLMLVKHWSKRN</sequence>
<dbReference type="PANTHER" id="PTHR47611">
    <property type="entry name" value="HAT DIMERISATION DOMAIN, C-TERMINAL"/>
    <property type="match status" value="1"/>
</dbReference>
<evidence type="ECO:0000259" key="1">
    <source>
        <dbReference type="Pfam" id="PF05699"/>
    </source>
</evidence>
<evidence type="ECO:0000313" key="3">
    <source>
        <dbReference type="Proteomes" id="UP000093000"/>
    </source>
</evidence>
<dbReference type="STRING" id="101091.A0A1C7MWQ9"/>
<dbReference type="PANTHER" id="PTHR47611:SF1">
    <property type="entry name" value="CCHC-TYPE DOMAIN-CONTAINING PROTEIN"/>
    <property type="match status" value="1"/>
</dbReference>
<evidence type="ECO:0000313" key="2">
    <source>
        <dbReference type="EMBL" id="OBZ81315.1"/>
    </source>
</evidence>
<dbReference type="Proteomes" id="UP000093000">
    <property type="component" value="Unassembled WGS sequence"/>
</dbReference>
<organism evidence="2 3">
    <name type="scientific">Choanephora cucurbitarum</name>
    <dbReference type="NCBI Taxonomy" id="101091"/>
    <lineage>
        <taxon>Eukaryota</taxon>
        <taxon>Fungi</taxon>
        <taxon>Fungi incertae sedis</taxon>
        <taxon>Mucoromycota</taxon>
        <taxon>Mucoromycotina</taxon>
        <taxon>Mucoromycetes</taxon>
        <taxon>Mucorales</taxon>
        <taxon>Mucorineae</taxon>
        <taxon>Choanephoraceae</taxon>
        <taxon>Choanephoroideae</taxon>
        <taxon>Choanephora</taxon>
    </lineage>
</organism>
<dbReference type="SUPFAM" id="SSF53098">
    <property type="entry name" value="Ribonuclease H-like"/>
    <property type="match status" value="1"/>
</dbReference>
<dbReference type="InterPro" id="IPR012337">
    <property type="entry name" value="RNaseH-like_sf"/>
</dbReference>
<feature type="domain" description="HAT C-terminal dimerisation" evidence="1">
    <location>
        <begin position="20"/>
        <end position="104"/>
    </location>
</feature>
<gene>
    <name evidence="2" type="ORF">A0J61_10634</name>
</gene>
<dbReference type="AlphaFoldDB" id="A0A1C7MWQ9"/>
<dbReference type="InterPro" id="IPR008906">
    <property type="entry name" value="HATC_C_dom"/>
</dbReference>
<protein>
    <recommendedName>
        <fullName evidence="1">HAT C-terminal dimerisation domain-containing protein</fullName>
    </recommendedName>
</protein>
<dbReference type="InParanoid" id="A0A1C7MWQ9"/>
<name>A0A1C7MWQ9_9FUNG</name>
<comment type="caution">
    <text evidence="2">The sequence shown here is derived from an EMBL/GenBank/DDBJ whole genome shotgun (WGS) entry which is preliminary data.</text>
</comment>